<evidence type="ECO:0000313" key="2">
    <source>
        <dbReference type="Proteomes" id="UP000322667"/>
    </source>
</evidence>
<protein>
    <submittedName>
        <fullName evidence="1">Uncharacterized protein</fullName>
    </submittedName>
</protein>
<dbReference type="EMBL" id="CM017620">
    <property type="protein sequence ID" value="TYI01067.1"/>
    <property type="molecule type" value="Genomic_DNA"/>
</dbReference>
<organism evidence="1 2">
    <name type="scientific">Gossypium tomentosum</name>
    <name type="common">Hawaiian cotton</name>
    <name type="synonym">Gossypium sandvicense</name>
    <dbReference type="NCBI Taxonomy" id="34277"/>
    <lineage>
        <taxon>Eukaryota</taxon>
        <taxon>Viridiplantae</taxon>
        <taxon>Streptophyta</taxon>
        <taxon>Embryophyta</taxon>
        <taxon>Tracheophyta</taxon>
        <taxon>Spermatophyta</taxon>
        <taxon>Magnoliopsida</taxon>
        <taxon>eudicotyledons</taxon>
        <taxon>Gunneridae</taxon>
        <taxon>Pentapetalae</taxon>
        <taxon>rosids</taxon>
        <taxon>malvids</taxon>
        <taxon>Malvales</taxon>
        <taxon>Malvaceae</taxon>
        <taxon>Malvoideae</taxon>
        <taxon>Gossypium</taxon>
    </lineage>
</organism>
<gene>
    <name evidence="1" type="ORF">ES332_A11G175100v1</name>
</gene>
<sequence length="45" mass="4901">MARPRNKSISVRHAWWPAMAVVSRMGGLSSGCSARVLCFLKVLLG</sequence>
<dbReference type="AlphaFoldDB" id="A0A5D2NAN3"/>
<accession>A0A5D2NAN3</accession>
<dbReference type="Proteomes" id="UP000322667">
    <property type="component" value="Chromosome A11"/>
</dbReference>
<keyword evidence="2" id="KW-1185">Reference proteome</keyword>
<evidence type="ECO:0000313" key="1">
    <source>
        <dbReference type="EMBL" id="TYI01067.1"/>
    </source>
</evidence>
<reference evidence="1 2" key="1">
    <citation type="submission" date="2019-07" db="EMBL/GenBank/DDBJ databases">
        <title>WGS assembly of Gossypium tomentosum.</title>
        <authorList>
            <person name="Chen Z.J."/>
            <person name="Sreedasyam A."/>
            <person name="Ando A."/>
            <person name="Song Q."/>
            <person name="De L."/>
            <person name="Hulse-Kemp A."/>
            <person name="Ding M."/>
            <person name="Ye W."/>
            <person name="Kirkbride R."/>
            <person name="Jenkins J."/>
            <person name="Plott C."/>
            <person name="Lovell J."/>
            <person name="Lin Y.-M."/>
            <person name="Vaughn R."/>
            <person name="Liu B."/>
            <person name="Li W."/>
            <person name="Simpson S."/>
            <person name="Scheffler B."/>
            <person name="Saski C."/>
            <person name="Grover C."/>
            <person name="Hu G."/>
            <person name="Conover J."/>
            <person name="Carlson J."/>
            <person name="Shu S."/>
            <person name="Boston L."/>
            <person name="Williams M."/>
            <person name="Peterson D."/>
            <person name="Mcgee K."/>
            <person name="Jones D."/>
            <person name="Wendel J."/>
            <person name="Stelly D."/>
            <person name="Grimwood J."/>
            <person name="Schmutz J."/>
        </authorList>
    </citation>
    <scope>NUCLEOTIDE SEQUENCE [LARGE SCALE GENOMIC DNA]</scope>
    <source>
        <strain evidence="1">7179.01</strain>
    </source>
</reference>
<name>A0A5D2NAN3_GOSTO</name>
<proteinExistence type="predicted"/>